<gene>
    <name evidence="8" type="ORF">V9T40_014819</name>
</gene>
<dbReference type="InterPro" id="IPR017853">
    <property type="entry name" value="GH"/>
</dbReference>
<dbReference type="SUPFAM" id="SSF51445">
    <property type="entry name" value="(Trans)glycosidases"/>
    <property type="match status" value="1"/>
</dbReference>
<keyword evidence="5" id="KW-0326">Glycosidase</keyword>
<dbReference type="Pfam" id="PF00128">
    <property type="entry name" value="Alpha-amylase"/>
    <property type="match status" value="1"/>
</dbReference>
<dbReference type="InterPro" id="IPR045857">
    <property type="entry name" value="O16G_dom_2"/>
</dbReference>
<evidence type="ECO:0000313" key="9">
    <source>
        <dbReference type="Proteomes" id="UP001367676"/>
    </source>
</evidence>
<comment type="caution">
    <text evidence="8">The sequence shown here is derived from an EMBL/GenBank/DDBJ whole genome shotgun (WGS) entry which is preliminary data.</text>
</comment>
<evidence type="ECO:0000259" key="7">
    <source>
        <dbReference type="SMART" id="SM00642"/>
    </source>
</evidence>
<dbReference type="Gene3D" id="3.90.400.10">
    <property type="entry name" value="Oligo-1,6-glucosidase, Domain 2"/>
    <property type="match status" value="1"/>
</dbReference>
<proteinExistence type="inferred from homology"/>
<evidence type="ECO:0000256" key="4">
    <source>
        <dbReference type="ARBA" id="ARBA00023180"/>
    </source>
</evidence>
<dbReference type="PANTHER" id="PTHR10357">
    <property type="entry name" value="ALPHA-AMYLASE FAMILY MEMBER"/>
    <property type="match status" value="1"/>
</dbReference>
<reference evidence="8 9" key="1">
    <citation type="submission" date="2024-03" db="EMBL/GenBank/DDBJ databases">
        <title>Adaptation during the transition from Ophiocordyceps entomopathogen to insect associate is accompanied by gene loss and intensified selection.</title>
        <authorList>
            <person name="Ward C.M."/>
            <person name="Onetto C.A."/>
            <person name="Borneman A.R."/>
        </authorList>
    </citation>
    <scope>NUCLEOTIDE SEQUENCE [LARGE SCALE GENOMIC DNA]</scope>
    <source>
        <strain evidence="8">AWRI1</strain>
        <tissue evidence="8">Single Adult Female</tissue>
    </source>
</reference>
<feature type="chain" id="PRO_5043013512" description="alpha-glucosidase" evidence="6">
    <location>
        <begin position="17"/>
        <end position="583"/>
    </location>
</feature>
<keyword evidence="4" id="KW-0325">Glycoprotein</keyword>
<dbReference type="FunFam" id="3.90.400.10:FF:000001">
    <property type="entry name" value="Maltase A3, isoform A"/>
    <property type="match status" value="1"/>
</dbReference>
<evidence type="ECO:0000256" key="2">
    <source>
        <dbReference type="ARBA" id="ARBA00008061"/>
    </source>
</evidence>
<dbReference type="Gene3D" id="3.20.20.80">
    <property type="entry name" value="Glycosidases"/>
    <property type="match status" value="1"/>
</dbReference>
<dbReference type="SMART" id="SM00642">
    <property type="entry name" value="Aamy"/>
    <property type="match status" value="1"/>
</dbReference>
<organism evidence="8 9">
    <name type="scientific">Parthenolecanium corni</name>
    <dbReference type="NCBI Taxonomy" id="536013"/>
    <lineage>
        <taxon>Eukaryota</taxon>
        <taxon>Metazoa</taxon>
        <taxon>Ecdysozoa</taxon>
        <taxon>Arthropoda</taxon>
        <taxon>Hexapoda</taxon>
        <taxon>Insecta</taxon>
        <taxon>Pterygota</taxon>
        <taxon>Neoptera</taxon>
        <taxon>Paraneoptera</taxon>
        <taxon>Hemiptera</taxon>
        <taxon>Sternorrhyncha</taxon>
        <taxon>Coccoidea</taxon>
        <taxon>Coccidae</taxon>
        <taxon>Parthenolecanium</taxon>
    </lineage>
</organism>
<dbReference type="InterPro" id="IPR006047">
    <property type="entry name" value="GH13_cat_dom"/>
</dbReference>
<dbReference type="EMBL" id="JBBCAQ010000041">
    <property type="protein sequence ID" value="KAK7571215.1"/>
    <property type="molecule type" value="Genomic_DNA"/>
</dbReference>
<dbReference type="GO" id="GO:0005975">
    <property type="term" value="P:carbohydrate metabolic process"/>
    <property type="evidence" value="ECO:0007669"/>
    <property type="project" value="InterPro"/>
</dbReference>
<evidence type="ECO:0000313" key="8">
    <source>
        <dbReference type="EMBL" id="KAK7571215.1"/>
    </source>
</evidence>
<feature type="signal peptide" evidence="6">
    <location>
        <begin position="1"/>
        <end position="16"/>
    </location>
</feature>
<keyword evidence="5" id="KW-0378">Hydrolase</keyword>
<comment type="catalytic activity">
    <reaction evidence="1">
        <text>Hydrolysis of terminal, non-reducing (1-&gt;4)-linked alpha-D-glucose residues with release of alpha-D-glucose.</text>
        <dbReference type="EC" id="3.2.1.20"/>
    </reaction>
</comment>
<dbReference type="EC" id="3.2.1.20" evidence="3"/>
<sequence>MHLICKFLFLFVSCNSIKTITGFGQDWWRYTTIYEIYIRSFMDSNGDGVGDLKGIAMKLDHFVDLGIETIWISPFFKSPMQDLGYDVSDYMDIDPTYGTMADFDQLMEEMRKRGMKLVVDLVINHSSDEHPWFEKSVDRIEPYTDYYVWKDPKGYDKHGNPIPPNNWLSLFGGCGWKWNEKRKQFYFHQFAEKQPDLNLRNGDLKAELKNMTKFWFDKGVAGARLDATKHFFEDAKLRDEPLLRPGIRKKKNLAYGDYDHIYTTDLKEIYEFIHEMRTFVDDHCSTENEEKILVAEAYTDWKSTMMYYGTKDYRVAHFPFNFQLVRFKTYPRPNELNNIIESWIKEIPEHGSPNWVTENHDNFRTGNRLGVEFLDILLVTTMTLPGVACIYYGQEIGMVNSAVRSERIRDPNNDGMNVLQTRDGERLPMQWDDSFNAGFSTNSQPWLPINPDYWRVNVKAQKEDPNSRYTMFKTLSKLRQTKTLKFGKFSSYFLSSWVYAYARQLEGKPTIITILNLSTETEMIRLNHRIPSLPPLIKVVAASVNAGYRPGDKILTNPLFPHTVVLRPLSAIVVATQHNAKLD</sequence>
<protein>
    <recommendedName>
        <fullName evidence="3">alpha-glucosidase</fullName>
        <ecNumber evidence="3">3.2.1.20</ecNumber>
    </recommendedName>
</protein>
<feature type="domain" description="Glycosyl hydrolase family 13 catalytic" evidence="7">
    <location>
        <begin position="35"/>
        <end position="426"/>
    </location>
</feature>
<comment type="similarity">
    <text evidence="2">Belongs to the glycosyl hydrolase 13 family.</text>
</comment>
<accession>A0AAN9TFV8</accession>
<evidence type="ECO:0000256" key="6">
    <source>
        <dbReference type="SAM" id="SignalP"/>
    </source>
</evidence>
<evidence type="ECO:0000256" key="5">
    <source>
        <dbReference type="ARBA" id="ARBA00023295"/>
    </source>
</evidence>
<dbReference type="AlphaFoldDB" id="A0AAN9TFV8"/>
<name>A0AAN9TFV8_9HEMI</name>
<dbReference type="Proteomes" id="UP001367676">
    <property type="component" value="Unassembled WGS sequence"/>
</dbReference>
<evidence type="ECO:0000256" key="1">
    <source>
        <dbReference type="ARBA" id="ARBA00001657"/>
    </source>
</evidence>
<dbReference type="PANTHER" id="PTHR10357:SF179">
    <property type="entry name" value="NEUTRAL AND BASIC AMINO ACID TRANSPORT PROTEIN RBAT"/>
    <property type="match status" value="1"/>
</dbReference>
<evidence type="ECO:0000256" key="3">
    <source>
        <dbReference type="ARBA" id="ARBA00012741"/>
    </source>
</evidence>
<dbReference type="GO" id="GO:0004558">
    <property type="term" value="F:alpha-1,4-glucosidase activity"/>
    <property type="evidence" value="ECO:0007669"/>
    <property type="project" value="UniProtKB-EC"/>
</dbReference>
<keyword evidence="6" id="KW-0732">Signal</keyword>
<keyword evidence="9" id="KW-1185">Reference proteome</keyword>